<feature type="transmembrane region" description="Helical" evidence="6">
    <location>
        <begin position="81"/>
        <end position="99"/>
    </location>
</feature>
<evidence type="ECO:0000313" key="8">
    <source>
        <dbReference type="EMBL" id="KKW26505.1"/>
    </source>
</evidence>
<comment type="subcellular location">
    <subcellularLocation>
        <location evidence="1">Cell membrane</location>
        <topology evidence="1">Multi-pass membrane protein</topology>
    </subcellularLocation>
</comment>
<proteinExistence type="predicted"/>
<evidence type="ECO:0000256" key="6">
    <source>
        <dbReference type="SAM" id="Phobius"/>
    </source>
</evidence>
<feature type="transmembrane region" description="Helical" evidence="6">
    <location>
        <begin position="275"/>
        <end position="295"/>
    </location>
</feature>
<evidence type="ECO:0000256" key="2">
    <source>
        <dbReference type="ARBA" id="ARBA00022475"/>
    </source>
</evidence>
<dbReference type="InterPro" id="IPR052159">
    <property type="entry name" value="Competence_DNA_uptake"/>
</dbReference>
<protein>
    <submittedName>
        <fullName evidence="8">ComEC/Rec2-related protein</fullName>
    </submittedName>
</protein>
<evidence type="ECO:0000256" key="1">
    <source>
        <dbReference type="ARBA" id="ARBA00004651"/>
    </source>
</evidence>
<sequence length="305" mass="33782">MLDLAFLSSLRESIIVLVREALPEPQASLLLGMILGVKSGFPQDFYEALRITGTLHVVVVSGFNITVIINTLARFFSFLPLKPRFLITFLFITAFVLLVGVNPPVIRAALMGSIALLGTVLGRQRDALRILLLSSVVMLLFQPSWLVELSFQLSFLATLGLIVGQPVLDRVIPGAKGMLLREDFITTNSAQLLVWPLIAYHFGQVSLLSPIINALILWVVPLLTYMGLVTITIGLLINKFTLLIMLPNRVFLDFFVEVVKLFSSVKVGYFAVSPFGLAALAFYFVVLGGLGWFLYQSYQQKRETA</sequence>
<keyword evidence="3 6" id="KW-0812">Transmembrane</keyword>
<dbReference type="GO" id="GO:0005886">
    <property type="term" value="C:plasma membrane"/>
    <property type="evidence" value="ECO:0007669"/>
    <property type="project" value="UniProtKB-SubCell"/>
</dbReference>
<organism evidence="8 9">
    <name type="scientific">candidate division Kazan bacterium GW2011_GWB1_52_7</name>
    <dbReference type="NCBI Taxonomy" id="1620414"/>
    <lineage>
        <taxon>Bacteria</taxon>
        <taxon>Bacteria division Kazan-3B-28</taxon>
    </lineage>
</organism>
<evidence type="ECO:0000256" key="5">
    <source>
        <dbReference type="ARBA" id="ARBA00023136"/>
    </source>
</evidence>
<keyword evidence="2" id="KW-1003">Cell membrane</keyword>
<gene>
    <name evidence="8" type="ORF">VF00_C0005G0008</name>
</gene>
<dbReference type="Proteomes" id="UP000034913">
    <property type="component" value="Unassembled WGS sequence"/>
</dbReference>
<dbReference type="Pfam" id="PF03772">
    <property type="entry name" value="Competence"/>
    <property type="match status" value="1"/>
</dbReference>
<reference evidence="8 9" key="1">
    <citation type="journal article" date="2015" name="Nature">
        <title>rRNA introns, odd ribosomes, and small enigmatic genomes across a large radiation of phyla.</title>
        <authorList>
            <person name="Brown C.T."/>
            <person name="Hug L.A."/>
            <person name="Thomas B.C."/>
            <person name="Sharon I."/>
            <person name="Castelle C.J."/>
            <person name="Singh A."/>
            <person name="Wilkins M.J."/>
            <person name="Williams K.H."/>
            <person name="Banfield J.F."/>
        </authorList>
    </citation>
    <scope>NUCLEOTIDE SEQUENCE [LARGE SCALE GENOMIC DNA]</scope>
</reference>
<feature type="transmembrane region" description="Helical" evidence="6">
    <location>
        <begin position="48"/>
        <end position="69"/>
    </location>
</feature>
<dbReference type="NCBIfam" id="TIGR00360">
    <property type="entry name" value="ComEC_N-term"/>
    <property type="match status" value="1"/>
</dbReference>
<evidence type="ECO:0000256" key="3">
    <source>
        <dbReference type="ARBA" id="ARBA00022692"/>
    </source>
</evidence>
<name>A0A0G1X6N6_UNCK3</name>
<accession>A0A0G1X6N6</accession>
<feature type="transmembrane region" description="Helical" evidence="6">
    <location>
        <begin position="128"/>
        <end position="147"/>
    </location>
</feature>
<dbReference type="InterPro" id="IPR004477">
    <property type="entry name" value="ComEC_N"/>
</dbReference>
<dbReference type="PANTHER" id="PTHR30619">
    <property type="entry name" value="DNA INTERNALIZATION/COMPETENCE PROTEIN COMEC/REC2"/>
    <property type="match status" value="1"/>
</dbReference>
<evidence type="ECO:0000259" key="7">
    <source>
        <dbReference type="Pfam" id="PF03772"/>
    </source>
</evidence>
<dbReference type="AlphaFoldDB" id="A0A0G1X6N6"/>
<keyword evidence="5 6" id="KW-0472">Membrane</keyword>
<dbReference type="PANTHER" id="PTHR30619:SF7">
    <property type="entry name" value="BETA-LACTAMASE DOMAIN PROTEIN"/>
    <property type="match status" value="1"/>
</dbReference>
<dbReference type="EMBL" id="LCRB01000005">
    <property type="protein sequence ID" value="KKW26505.1"/>
    <property type="molecule type" value="Genomic_DNA"/>
</dbReference>
<evidence type="ECO:0000256" key="4">
    <source>
        <dbReference type="ARBA" id="ARBA00022989"/>
    </source>
</evidence>
<evidence type="ECO:0000313" key="9">
    <source>
        <dbReference type="Proteomes" id="UP000034913"/>
    </source>
</evidence>
<comment type="caution">
    <text evidence="8">The sequence shown here is derived from an EMBL/GenBank/DDBJ whole genome shotgun (WGS) entry which is preliminary data.</text>
</comment>
<feature type="transmembrane region" description="Helical" evidence="6">
    <location>
        <begin position="215"/>
        <end position="238"/>
    </location>
</feature>
<keyword evidence="4 6" id="KW-1133">Transmembrane helix</keyword>
<feature type="domain" description="ComEC/Rec2-related protein" evidence="7">
    <location>
        <begin position="33"/>
        <end position="293"/>
    </location>
</feature>